<accession>A0AA39QR74</accession>
<reference evidence="2" key="1">
    <citation type="submission" date="2023-03" db="EMBL/GenBank/DDBJ databases">
        <title>Complete genome of Cladonia borealis.</title>
        <authorList>
            <person name="Park H."/>
        </authorList>
    </citation>
    <scope>NUCLEOTIDE SEQUENCE</scope>
    <source>
        <strain evidence="2">ANT050790</strain>
    </source>
</reference>
<evidence type="ECO:0000313" key="2">
    <source>
        <dbReference type="EMBL" id="KAK0506934.1"/>
    </source>
</evidence>
<dbReference type="PANTHER" id="PTHR10622:SF10">
    <property type="entry name" value="HET DOMAIN-CONTAINING PROTEIN"/>
    <property type="match status" value="1"/>
</dbReference>
<name>A0AA39QR74_9LECA</name>
<dbReference type="PANTHER" id="PTHR10622">
    <property type="entry name" value="HET DOMAIN-CONTAINING PROTEIN"/>
    <property type="match status" value="1"/>
</dbReference>
<proteinExistence type="predicted"/>
<dbReference type="Proteomes" id="UP001166286">
    <property type="component" value="Unassembled WGS sequence"/>
</dbReference>
<evidence type="ECO:0008006" key="4">
    <source>
        <dbReference type="Google" id="ProtNLM"/>
    </source>
</evidence>
<evidence type="ECO:0000256" key="1">
    <source>
        <dbReference type="SAM" id="MobiDB-lite"/>
    </source>
</evidence>
<feature type="region of interest" description="Disordered" evidence="1">
    <location>
        <begin position="12"/>
        <end position="34"/>
    </location>
</feature>
<sequence>MRLLHTTNLRLEKFPSPKHPDDGTSFRLDTRTGKAQKPPEYAILSHRWSENEVSFIDISTGVHQNTEECYAYLFDVVWKPKGSGSRLTKESPSGEPSDWFTRGWTLQELLAPGTPCKSNDKAPSITNSTMFFFDQNWTEIGQKADADLCTEISQHSLIRPEYIRSPGTHKNASIAMKMSWAARRSTEKLEDRVYSLFGVFDLQMSVLYGEGEANALMRLQLELIARSDDQSIFAWVKPSGYDKPDPCGMLATSLDDFENSNEIVNFPIKDKEKPLYHMTKEGLEFRVFNGWRTMNNLEGRSSNRKETIMLACKSSDGRNVDRHNVVVINLERKGDSLQRVSYGKWNLSDKFSVTTSKWWVSPGLRRVFYVKQS</sequence>
<feature type="compositionally biased region" description="Basic and acidic residues" evidence="1">
    <location>
        <begin position="12"/>
        <end position="32"/>
    </location>
</feature>
<gene>
    <name evidence="2" type="ORF">JMJ35_010634</name>
</gene>
<protein>
    <recommendedName>
        <fullName evidence="4">Heterokaryon incompatibility domain-containing protein</fullName>
    </recommendedName>
</protein>
<dbReference type="AlphaFoldDB" id="A0AA39QR74"/>
<keyword evidence="3" id="KW-1185">Reference proteome</keyword>
<evidence type="ECO:0000313" key="3">
    <source>
        <dbReference type="Proteomes" id="UP001166286"/>
    </source>
</evidence>
<organism evidence="2 3">
    <name type="scientific">Cladonia borealis</name>
    <dbReference type="NCBI Taxonomy" id="184061"/>
    <lineage>
        <taxon>Eukaryota</taxon>
        <taxon>Fungi</taxon>
        <taxon>Dikarya</taxon>
        <taxon>Ascomycota</taxon>
        <taxon>Pezizomycotina</taxon>
        <taxon>Lecanoromycetes</taxon>
        <taxon>OSLEUM clade</taxon>
        <taxon>Lecanoromycetidae</taxon>
        <taxon>Lecanorales</taxon>
        <taxon>Lecanorineae</taxon>
        <taxon>Cladoniaceae</taxon>
        <taxon>Cladonia</taxon>
    </lineage>
</organism>
<dbReference type="EMBL" id="JAFEKC020000026">
    <property type="protein sequence ID" value="KAK0506934.1"/>
    <property type="molecule type" value="Genomic_DNA"/>
</dbReference>
<comment type="caution">
    <text evidence="2">The sequence shown here is derived from an EMBL/GenBank/DDBJ whole genome shotgun (WGS) entry which is preliminary data.</text>
</comment>